<dbReference type="PANTHER" id="PTHR30204">
    <property type="entry name" value="REDOX-CYCLING DRUG-SENSING TRANSCRIPTIONAL ACTIVATOR SOXR"/>
    <property type="match status" value="1"/>
</dbReference>
<dbReference type="InterPro" id="IPR011256">
    <property type="entry name" value="Reg_factor_effector_dom_sf"/>
</dbReference>
<evidence type="ECO:0000256" key="1">
    <source>
        <dbReference type="ARBA" id="ARBA00022491"/>
    </source>
</evidence>
<protein>
    <submittedName>
        <fullName evidence="6">MerR family transcriptional regulator</fullName>
    </submittedName>
</protein>
<keyword evidence="1" id="KW-0678">Repressor</keyword>
<dbReference type="SUPFAM" id="SSF46955">
    <property type="entry name" value="Putative DNA-binding domain"/>
    <property type="match status" value="1"/>
</dbReference>
<dbReference type="SMART" id="SM00422">
    <property type="entry name" value="HTH_MERR"/>
    <property type="match status" value="1"/>
</dbReference>
<dbReference type="SUPFAM" id="SSF55136">
    <property type="entry name" value="Probable bacterial effector-binding domain"/>
    <property type="match status" value="1"/>
</dbReference>
<organism evidence="6 7">
    <name type="scientific">Faecalicatena acetigenes</name>
    <dbReference type="NCBI Taxonomy" id="2981790"/>
    <lineage>
        <taxon>Bacteria</taxon>
        <taxon>Bacillati</taxon>
        <taxon>Bacillota</taxon>
        <taxon>Clostridia</taxon>
        <taxon>Lachnospirales</taxon>
        <taxon>Lachnospiraceae</taxon>
        <taxon>Faecalicatena</taxon>
    </lineage>
</organism>
<comment type="caution">
    <text evidence="6">The sequence shown here is derived from an EMBL/GenBank/DDBJ whole genome shotgun (WGS) entry which is preliminary data.</text>
</comment>
<dbReference type="CDD" id="cd01106">
    <property type="entry name" value="HTH_TipAL-Mta"/>
    <property type="match status" value="1"/>
</dbReference>
<evidence type="ECO:0000256" key="4">
    <source>
        <dbReference type="ARBA" id="ARBA00023163"/>
    </source>
</evidence>
<proteinExistence type="predicted"/>
<dbReference type="PANTHER" id="PTHR30204:SF69">
    <property type="entry name" value="MERR-FAMILY TRANSCRIPTIONAL REGULATOR"/>
    <property type="match status" value="1"/>
</dbReference>
<dbReference type="InterPro" id="IPR047057">
    <property type="entry name" value="MerR_fam"/>
</dbReference>
<name>A0ABT2T9U9_9FIRM</name>
<dbReference type="EMBL" id="JAOQJX010000005">
    <property type="protein sequence ID" value="MCU6747040.1"/>
    <property type="molecule type" value="Genomic_DNA"/>
</dbReference>
<evidence type="ECO:0000313" key="7">
    <source>
        <dbReference type="Proteomes" id="UP001652394"/>
    </source>
</evidence>
<dbReference type="Pfam" id="PF13411">
    <property type="entry name" value="MerR_1"/>
    <property type="match status" value="1"/>
</dbReference>
<reference evidence="6 7" key="1">
    <citation type="journal article" date="2021" name="ISME Commun">
        <title>Automated analysis of genomic sequences facilitates high-throughput and comprehensive description of bacteria.</title>
        <authorList>
            <person name="Hitch T.C.A."/>
        </authorList>
    </citation>
    <scope>NUCLEOTIDE SEQUENCE [LARGE SCALE GENOMIC DNA]</scope>
    <source>
        <strain evidence="6 7">H2_18</strain>
    </source>
</reference>
<dbReference type="PROSITE" id="PS50937">
    <property type="entry name" value="HTH_MERR_2"/>
    <property type="match status" value="1"/>
</dbReference>
<evidence type="ECO:0000256" key="3">
    <source>
        <dbReference type="ARBA" id="ARBA00023125"/>
    </source>
</evidence>
<dbReference type="Gene3D" id="1.10.1660.10">
    <property type="match status" value="1"/>
</dbReference>
<evidence type="ECO:0000313" key="6">
    <source>
        <dbReference type="EMBL" id="MCU6747040.1"/>
    </source>
</evidence>
<dbReference type="Gene3D" id="3.20.80.10">
    <property type="entry name" value="Regulatory factor, effector binding domain"/>
    <property type="match status" value="1"/>
</dbReference>
<dbReference type="Proteomes" id="UP001652394">
    <property type="component" value="Unassembled WGS sequence"/>
</dbReference>
<dbReference type="InterPro" id="IPR000551">
    <property type="entry name" value="MerR-type_HTH_dom"/>
</dbReference>
<keyword evidence="7" id="KW-1185">Reference proteome</keyword>
<keyword evidence="2" id="KW-0805">Transcription regulation</keyword>
<evidence type="ECO:0000256" key="2">
    <source>
        <dbReference type="ARBA" id="ARBA00023015"/>
    </source>
</evidence>
<accession>A0ABT2T9U9</accession>
<dbReference type="RefSeq" id="WP_059066682.1">
    <property type="nucleotide sequence ID" value="NZ_JAOQJX010000005.1"/>
</dbReference>
<sequence length="280" mass="32327">MKHKKYLYSSGEFARINGINKRTLHYYHDIGLFSPAVIGENGYHYYTSFQIVQLELILILRRIGLSIEDIKAYTQSPSDASFAQIVSEKKRMIDASIRQLLAAKDFLQKKADKLELGLLAEHGKIEQIVLPARRIFVSTPITGNYDDQDFAVAAEFSTRLKKVFGLYDNFGSRIAVSELRQKNFTQYDRFYAYGQEDILEFDECLPAGTYIRAFCIGGWDKLRGVYEDILTYAEKQNLELNGYAYEEGLNELSLQKSEEYITMITIHCREGKTRRNLENQ</sequence>
<evidence type="ECO:0000259" key="5">
    <source>
        <dbReference type="PROSITE" id="PS50937"/>
    </source>
</evidence>
<keyword evidence="3" id="KW-0238">DNA-binding</keyword>
<gene>
    <name evidence="6" type="ORF">OCV51_05130</name>
</gene>
<dbReference type="InterPro" id="IPR009061">
    <property type="entry name" value="DNA-bd_dom_put_sf"/>
</dbReference>
<feature type="domain" description="HTH merR-type" evidence="5">
    <location>
        <begin position="7"/>
        <end position="76"/>
    </location>
</feature>
<keyword evidence="4" id="KW-0804">Transcription</keyword>